<evidence type="ECO:0000256" key="1">
    <source>
        <dbReference type="ARBA" id="ARBA00023002"/>
    </source>
</evidence>
<dbReference type="GO" id="GO:0006696">
    <property type="term" value="P:ergosterol biosynthetic process"/>
    <property type="evidence" value="ECO:0007669"/>
    <property type="project" value="TreeGrafter"/>
</dbReference>
<evidence type="ECO:0000259" key="2">
    <source>
        <dbReference type="Pfam" id="PF01370"/>
    </source>
</evidence>
<dbReference type="InterPro" id="IPR050425">
    <property type="entry name" value="NAD(P)_dehydrat-like"/>
</dbReference>
<dbReference type="Pfam" id="PF01370">
    <property type="entry name" value="Epimerase"/>
    <property type="match status" value="1"/>
</dbReference>
<sequence>MSFKLVCASVLFFACAYAFALSRRLGRSRFVPHKHRSRPFPSEEKLLQESSNWRQIDVLEGSGVEEPTGKRYLVTGASGSFGVWLVQILQRRGERHIYCLDLAPLPSLVSGLEGVHYFKCNITSKDEVKAAFEIAQPDVVFHIAANIRFWERARFTYRYSEAVNVGGTRNVLEALQQTTTGASEKQLLYCSSAAVQLPAPLLMRLGFNFVDYASTFTLSDDRQIPDQHRAEHDYAISKTEADRLVREADGKGNIRTGVLRPGMTICSPTDQVFGAMMRQPSNPFFGGSYAQNSINSQDLAVAFLKYESALRERPQEVAGEAFLVTGDPELWTWKEQIEALQLFSKRDLKIGPIHPFPLYLIAHVVEWFCFARYYLLVALYALLGKEGVPSPHPKWMEPLRLHHIQPAMWNTLFSDVEIDDSRARKMLGYQNRFSNAQTIRWIAESNEASCTSVNEKVSQTQSNSPIMPPLNGLTDLLKEE</sequence>
<feature type="domain" description="NAD-dependent epimerase/dehydratase" evidence="2">
    <location>
        <begin position="73"/>
        <end position="262"/>
    </location>
</feature>
<dbReference type="PANTHER" id="PTHR10366:SF447">
    <property type="entry name" value="HYDROXYSTEROID DEHYDROGENASE_ISOMERASE FAMILY PROTEIN, PUTATIVE (AFU_ORTHOLOGUE AFUA_1G06450)-RELATED"/>
    <property type="match status" value="1"/>
</dbReference>
<organism evidence="3">
    <name type="scientific">Picea sitchensis</name>
    <name type="common">Sitka spruce</name>
    <name type="synonym">Pinus sitchensis</name>
    <dbReference type="NCBI Taxonomy" id="3332"/>
    <lineage>
        <taxon>Eukaryota</taxon>
        <taxon>Viridiplantae</taxon>
        <taxon>Streptophyta</taxon>
        <taxon>Embryophyta</taxon>
        <taxon>Tracheophyta</taxon>
        <taxon>Spermatophyta</taxon>
        <taxon>Pinopsida</taxon>
        <taxon>Pinidae</taxon>
        <taxon>Conifers I</taxon>
        <taxon>Pinales</taxon>
        <taxon>Pinaceae</taxon>
        <taxon>Picea</taxon>
    </lineage>
</organism>
<proteinExistence type="evidence at transcript level"/>
<protein>
    <recommendedName>
        <fullName evidence="2">NAD-dependent epimerase/dehydratase domain-containing protein</fullName>
    </recommendedName>
</protein>
<dbReference type="PROSITE" id="PS51257">
    <property type="entry name" value="PROKAR_LIPOPROTEIN"/>
    <property type="match status" value="1"/>
</dbReference>
<reference evidence="3" key="1">
    <citation type="submission" date="2007-06" db="EMBL/GenBank/DDBJ databases">
        <title>Full length cDNA sequences from Sitka Spruce (Picea sitchensis).</title>
        <authorList>
            <person name="Ralph S.G."/>
            <person name="Chun H.E."/>
            <person name="Liao N."/>
            <person name="Ali J."/>
            <person name="Reid K."/>
            <person name="Kolosova N."/>
            <person name="Cooper N."/>
            <person name="Cullis C."/>
            <person name="Jancsik S."/>
            <person name="Moore R."/>
            <person name="Mayo M."/>
            <person name="Wagner S."/>
            <person name="Holt R.A."/>
            <person name="Jones S.J.M."/>
            <person name="Marra M.A."/>
            <person name="Ritland C.E."/>
            <person name="Ritland K."/>
            <person name="Bohlmann J."/>
        </authorList>
    </citation>
    <scope>NUCLEOTIDE SEQUENCE</scope>
    <source>
        <tissue evidence="3">Bark</tissue>
    </source>
</reference>
<dbReference type="SUPFAM" id="SSF51735">
    <property type="entry name" value="NAD(P)-binding Rossmann-fold domains"/>
    <property type="match status" value="1"/>
</dbReference>
<dbReference type="PANTHER" id="PTHR10366">
    <property type="entry name" value="NAD DEPENDENT EPIMERASE/DEHYDRATASE"/>
    <property type="match status" value="1"/>
</dbReference>
<dbReference type="EMBL" id="EF678021">
    <property type="protein sequence ID" value="ABR17812.1"/>
    <property type="molecule type" value="mRNA"/>
</dbReference>
<keyword evidence="1" id="KW-0560">Oxidoreductase</keyword>
<dbReference type="GO" id="GO:0000252">
    <property type="term" value="F:3-beta-hydroxysteroid dehydrogenase [NAD(P)+]/C4-decarboxylase activity"/>
    <property type="evidence" value="ECO:0007669"/>
    <property type="project" value="TreeGrafter"/>
</dbReference>
<dbReference type="InterPro" id="IPR001509">
    <property type="entry name" value="Epimerase_deHydtase"/>
</dbReference>
<name>B8LQ82_PICSI</name>
<evidence type="ECO:0000313" key="3">
    <source>
        <dbReference type="EMBL" id="ABR17812.1"/>
    </source>
</evidence>
<dbReference type="Gene3D" id="3.40.50.720">
    <property type="entry name" value="NAD(P)-binding Rossmann-like Domain"/>
    <property type="match status" value="1"/>
</dbReference>
<dbReference type="GO" id="GO:0005783">
    <property type="term" value="C:endoplasmic reticulum"/>
    <property type="evidence" value="ECO:0007669"/>
    <property type="project" value="TreeGrafter"/>
</dbReference>
<accession>B8LQ82</accession>
<dbReference type="InterPro" id="IPR036291">
    <property type="entry name" value="NAD(P)-bd_dom_sf"/>
</dbReference>
<dbReference type="AlphaFoldDB" id="B8LQ82"/>